<dbReference type="EMBL" id="CADCWE010000229">
    <property type="protein sequence ID" value="CAA9558552.1"/>
    <property type="molecule type" value="Genomic_DNA"/>
</dbReference>
<accession>A0A6J4UUI5</accession>
<evidence type="ECO:0000256" key="1">
    <source>
        <dbReference type="SAM" id="MobiDB-lite"/>
    </source>
</evidence>
<sequence>MAGDPAVGVGALRPMVVRQPVQHRADRRLGGSPDPAVADRGAAAVA</sequence>
<organism evidence="2">
    <name type="scientific">uncultured Thermomicrobiales bacterium</name>
    <dbReference type="NCBI Taxonomy" id="1645740"/>
    <lineage>
        <taxon>Bacteria</taxon>
        <taxon>Pseudomonadati</taxon>
        <taxon>Thermomicrobiota</taxon>
        <taxon>Thermomicrobia</taxon>
        <taxon>Thermomicrobiales</taxon>
        <taxon>environmental samples</taxon>
    </lineage>
</organism>
<gene>
    <name evidence="2" type="ORF">AVDCRST_MAG73-3494</name>
</gene>
<name>A0A6J4UUI5_9BACT</name>
<reference evidence="2" key="1">
    <citation type="submission" date="2020-02" db="EMBL/GenBank/DDBJ databases">
        <authorList>
            <person name="Meier V. D."/>
        </authorList>
    </citation>
    <scope>NUCLEOTIDE SEQUENCE</scope>
    <source>
        <strain evidence="2">AVDCRST_MAG73</strain>
    </source>
</reference>
<evidence type="ECO:0000313" key="2">
    <source>
        <dbReference type="EMBL" id="CAA9558552.1"/>
    </source>
</evidence>
<protein>
    <submittedName>
        <fullName evidence="2">Uncharacterized protein</fullName>
    </submittedName>
</protein>
<dbReference type="AlphaFoldDB" id="A0A6J4UUI5"/>
<feature type="compositionally biased region" description="Low complexity" evidence="1">
    <location>
        <begin position="33"/>
        <end position="46"/>
    </location>
</feature>
<feature type="region of interest" description="Disordered" evidence="1">
    <location>
        <begin position="21"/>
        <end position="46"/>
    </location>
</feature>
<proteinExistence type="predicted"/>